<feature type="compositionally biased region" description="Basic and acidic residues" evidence="5">
    <location>
        <begin position="506"/>
        <end position="539"/>
    </location>
</feature>
<evidence type="ECO:0000313" key="10">
    <source>
        <dbReference type="Proteomes" id="UP000241587"/>
    </source>
</evidence>
<proteinExistence type="predicted"/>
<comment type="caution">
    <text evidence="9">The sequence shown here is derived from an EMBL/GenBank/DDBJ whole genome shotgun (WGS) entry which is preliminary data.</text>
</comment>
<dbReference type="OMA" id="ASCATNI"/>
<dbReference type="InterPro" id="IPR012340">
    <property type="entry name" value="NA-bd_OB-fold"/>
</dbReference>
<evidence type="ECO:0000256" key="4">
    <source>
        <dbReference type="SAM" id="Coils"/>
    </source>
</evidence>
<dbReference type="Proteomes" id="UP000241587">
    <property type="component" value="Unassembled WGS sequence"/>
</dbReference>
<keyword evidence="10" id="KW-1185">Reference proteome</keyword>
<dbReference type="SUPFAM" id="SSF110324">
    <property type="entry name" value="Ribosomal L27 protein-like"/>
    <property type="match status" value="1"/>
</dbReference>
<dbReference type="Gene3D" id="2.40.50.100">
    <property type="match status" value="1"/>
</dbReference>
<feature type="domain" description="Exosome complex component N-terminal" evidence="8">
    <location>
        <begin position="9"/>
        <end position="46"/>
    </location>
</feature>
<comment type="subcellular location">
    <subcellularLocation>
        <location evidence="1">Nucleus</location>
        <location evidence="1">Nucleolus</location>
    </subcellularLocation>
</comment>
<dbReference type="EMBL" id="PVEM01000003">
    <property type="protein sequence ID" value="PTD09767.1"/>
    <property type="molecule type" value="Genomic_DNA"/>
</dbReference>
<evidence type="ECO:0000259" key="7">
    <source>
        <dbReference type="Pfam" id="PF10447"/>
    </source>
</evidence>
<dbReference type="SUPFAM" id="SSF144284">
    <property type="entry name" value="Sec2 N-terminal region"/>
    <property type="match status" value="1"/>
</dbReference>
<evidence type="ECO:0000256" key="2">
    <source>
        <dbReference type="ARBA" id="ARBA00022490"/>
    </source>
</evidence>
<feature type="domain" description="GDP/GTP exchange factor Sec2 N-terminal" evidence="6">
    <location>
        <begin position="403"/>
        <end position="480"/>
    </location>
</feature>
<dbReference type="GO" id="GO:0000176">
    <property type="term" value="C:nuclear exosome (RNase complex)"/>
    <property type="evidence" value="ECO:0007669"/>
    <property type="project" value="TreeGrafter"/>
</dbReference>
<dbReference type="AlphaFoldDB" id="A0A2T4H1W6"/>
<feature type="region of interest" description="Disordered" evidence="5">
    <location>
        <begin position="352"/>
        <end position="403"/>
    </location>
</feature>
<evidence type="ECO:0000259" key="8">
    <source>
        <dbReference type="Pfam" id="PF14382"/>
    </source>
</evidence>
<reference evidence="9 10" key="1">
    <citation type="submission" date="2018-02" db="EMBL/GenBank/DDBJ databases">
        <title>Fusarium culmorum secondary metabolites in fungal-bacterial-plant interactions.</title>
        <authorList>
            <person name="Schmidt R."/>
        </authorList>
    </citation>
    <scope>NUCLEOTIDE SEQUENCE [LARGE SCALE GENOMIC DNA]</scope>
    <source>
        <strain evidence="9 10">PV</strain>
    </source>
</reference>
<sequence>MAVDDIPSVALPGKVLGPVTKFAPGAGTHVYEGNVVSSLLGQVTVTPAAKGPGPQKRLNKITAPTSEELATISVSRHGRKREILPDVDNIVLARVLRLMPKQAIVVIQQVGDTVLQTEWQGLIRVQDVRATEKDKVKIYESFKPGDIVRAQVISLGDQANYYLSTASNELGVILATSEAGNDMVPISWKEYKDPETGIRTPKNAMIRLAGSLKSDTLNRITRPIVISIRPKAPTSVHPVFYVPAMSATMVMTMATPTLSADSTPCCPGCGYSLPLDHSQVQLLEAQARIEDLENQVRLLNEKATAAVGRWADYEDEISILRAQLPSSTTAQKVQAPVTPTNARMSFLQSGTSRLSSFLSPRKPHDLPHIDTNPNPSRPPNRRSISSQSHRPQHQVQAQAPPSPSAEDLLAALNREQSLRKEAEGKVAATSQEVEELSAALFEEANKMVAEERRARAKLEQRVDELERRDMEKRRRLEKLEGAMSRIERVRLMLAEAEQDVESSKQTVKEIEALERQQEEEERKERESKAKLSEHNDRDSVYSVATDENPERRSIDKPNKQEKSEDDTPGK</sequence>
<dbReference type="Gene3D" id="6.10.140.910">
    <property type="match status" value="1"/>
</dbReference>
<evidence type="ECO:0000313" key="9">
    <source>
        <dbReference type="EMBL" id="PTD09767.1"/>
    </source>
</evidence>
<gene>
    <name evidence="9" type="ORF">FCULG_00008001</name>
</gene>
<feature type="compositionally biased region" description="Polar residues" evidence="5">
    <location>
        <begin position="387"/>
        <end position="399"/>
    </location>
</feature>
<evidence type="ECO:0000256" key="3">
    <source>
        <dbReference type="ARBA" id="ARBA00022835"/>
    </source>
</evidence>
<dbReference type="GO" id="GO:0003723">
    <property type="term" value="F:RNA binding"/>
    <property type="evidence" value="ECO:0007669"/>
    <property type="project" value="InterPro"/>
</dbReference>
<protein>
    <submittedName>
        <fullName evidence="9">Exosome complex component CSL4</fullName>
    </submittedName>
</protein>
<dbReference type="Gene3D" id="2.40.50.140">
    <property type="entry name" value="Nucleic acid-binding proteins"/>
    <property type="match status" value="1"/>
</dbReference>
<accession>A0A2T4H1W6</accession>
<dbReference type="CDD" id="cd05791">
    <property type="entry name" value="S1_CSL4"/>
    <property type="match status" value="1"/>
</dbReference>
<feature type="compositionally biased region" description="Basic and acidic residues" evidence="5">
    <location>
        <begin position="548"/>
        <end position="570"/>
    </location>
</feature>
<dbReference type="InterPro" id="IPR039771">
    <property type="entry name" value="Csl4"/>
</dbReference>
<evidence type="ECO:0000256" key="1">
    <source>
        <dbReference type="ARBA" id="ARBA00004604"/>
    </source>
</evidence>
<dbReference type="SUPFAM" id="SSF50249">
    <property type="entry name" value="Nucleic acid-binding proteins"/>
    <property type="match status" value="1"/>
</dbReference>
<dbReference type="Pfam" id="PF10447">
    <property type="entry name" value="EXOSC1"/>
    <property type="match status" value="1"/>
</dbReference>
<keyword evidence="4" id="KW-0175">Coiled coil</keyword>
<name>A0A2T4H1W6_FUSCU</name>
<dbReference type="PANTHER" id="PTHR12686">
    <property type="entry name" value="3'-5' EXORIBONUCLEASE CSL4-RELATED"/>
    <property type="match status" value="1"/>
</dbReference>
<dbReference type="InterPro" id="IPR025721">
    <property type="entry name" value="Exosome_cplx_N_dom"/>
</dbReference>
<dbReference type="OrthoDB" id="5560525at2759"/>
<dbReference type="InterPro" id="IPR009449">
    <property type="entry name" value="Sec2_N"/>
</dbReference>
<organism evidence="9 10">
    <name type="scientific">Fusarium culmorum</name>
    <dbReference type="NCBI Taxonomy" id="5516"/>
    <lineage>
        <taxon>Eukaryota</taxon>
        <taxon>Fungi</taxon>
        <taxon>Dikarya</taxon>
        <taxon>Ascomycota</taxon>
        <taxon>Pezizomycotina</taxon>
        <taxon>Sordariomycetes</taxon>
        <taxon>Hypocreomycetidae</taxon>
        <taxon>Hypocreales</taxon>
        <taxon>Nectriaceae</taxon>
        <taxon>Fusarium</taxon>
    </lineage>
</organism>
<dbReference type="Pfam" id="PF14382">
    <property type="entry name" value="ECR1_N"/>
    <property type="match status" value="1"/>
</dbReference>
<keyword evidence="3" id="KW-0271">Exosome</keyword>
<dbReference type="GO" id="GO:0005737">
    <property type="term" value="C:cytoplasm"/>
    <property type="evidence" value="ECO:0007669"/>
    <property type="project" value="TreeGrafter"/>
</dbReference>
<dbReference type="Pfam" id="PF06428">
    <property type="entry name" value="Sec2p"/>
    <property type="match status" value="1"/>
</dbReference>
<feature type="domain" description="Exosome complex component CSL4 C-terminal" evidence="7">
    <location>
        <begin position="116"/>
        <end position="155"/>
    </location>
</feature>
<evidence type="ECO:0000259" key="6">
    <source>
        <dbReference type="Pfam" id="PF06428"/>
    </source>
</evidence>
<feature type="coiled-coil region" evidence="4">
    <location>
        <begin position="275"/>
        <end position="309"/>
    </location>
</feature>
<evidence type="ECO:0000256" key="5">
    <source>
        <dbReference type="SAM" id="MobiDB-lite"/>
    </source>
</evidence>
<dbReference type="PANTHER" id="PTHR12686:SF8">
    <property type="entry name" value="EXOSOME COMPLEX COMPONENT CSL4"/>
    <property type="match status" value="1"/>
</dbReference>
<keyword evidence="2" id="KW-0963">Cytoplasm</keyword>
<dbReference type="GO" id="GO:0006396">
    <property type="term" value="P:RNA processing"/>
    <property type="evidence" value="ECO:0007669"/>
    <property type="project" value="InterPro"/>
</dbReference>
<feature type="region of interest" description="Disordered" evidence="5">
    <location>
        <begin position="496"/>
        <end position="570"/>
    </location>
</feature>
<dbReference type="GO" id="GO:0005730">
    <property type="term" value="C:nucleolus"/>
    <property type="evidence" value="ECO:0007669"/>
    <property type="project" value="UniProtKB-SubCell"/>
</dbReference>
<dbReference type="InterPro" id="IPR019495">
    <property type="entry name" value="EXOSC1_C"/>
</dbReference>